<dbReference type="RefSeq" id="WP_179408805.1">
    <property type="nucleotide sequence ID" value="NZ_BMGF01000013.1"/>
</dbReference>
<feature type="transmembrane region" description="Helical" evidence="1">
    <location>
        <begin position="50"/>
        <end position="70"/>
    </location>
</feature>
<keyword evidence="1" id="KW-0812">Transmembrane</keyword>
<evidence type="ECO:0000256" key="1">
    <source>
        <dbReference type="SAM" id="Phobius"/>
    </source>
</evidence>
<protein>
    <submittedName>
        <fullName evidence="2">Uncharacterized protein</fullName>
    </submittedName>
</protein>
<dbReference type="EMBL" id="JACBZF010000011">
    <property type="protein sequence ID" value="NYH97030.1"/>
    <property type="molecule type" value="Genomic_DNA"/>
</dbReference>
<sequence length="226" mass="25025">MSGKVTRLTCLIVVVVWIFGFAADLFLVSGPGETSRRVATRFSLASDSSIPTYLASMLLLSCSILLLLSATTDAASRYKRSWQFLAFVFIVLSLDEVAMLHELSGKVLERVVPAAGNLGGVFNYSWTLVGIPAVGLLALILARWYFALPGKSRYRFGLAAVLFLGGSIGIEMYNSLLDEKIDGRHFEYSIWTAIEEALEFSGLVMFQYGLLRYVTDHRDEVNVAFR</sequence>
<evidence type="ECO:0000313" key="3">
    <source>
        <dbReference type="Proteomes" id="UP000522081"/>
    </source>
</evidence>
<keyword evidence="3" id="KW-1185">Reference proteome</keyword>
<reference evidence="2 3" key="1">
    <citation type="submission" date="2020-07" db="EMBL/GenBank/DDBJ databases">
        <title>Genomic Encyclopedia of Type Strains, Phase IV (KMG-IV): sequencing the most valuable type-strain genomes for metagenomic binning, comparative biology and taxonomic classification.</title>
        <authorList>
            <person name="Goeker M."/>
        </authorList>
    </citation>
    <scope>NUCLEOTIDE SEQUENCE [LARGE SCALE GENOMIC DNA]</scope>
    <source>
        <strain evidence="2 3">DSM 29043</strain>
    </source>
</reference>
<proteinExistence type="predicted"/>
<feature type="transmembrane region" description="Helical" evidence="1">
    <location>
        <begin position="82"/>
        <end position="101"/>
    </location>
</feature>
<comment type="caution">
    <text evidence="2">The sequence shown here is derived from an EMBL/GenBank/DDBJ whole genome shotgun (WGS) entry which is preliminary data.</text>
</comment>
<feature type="transmembrane region" description="Helical" evidence="1">
    <location>
        <begin position="7"/>
        <end position="30"/>
    </location>
</feature>
<keyword evidence="1" id="KW-0472">Membrane</keyword>
<feature type="transmembrane region" description="Helical" evidence="1">
    <location>
        <begin position="154"/>
        <end position="173"/>
    </location>
</feature>
<name>A0A7Y9XYY6_9SPHN</name>
<gene>
    <name evidence="2" type="ORF">FHS75_003391</name>
</gene>
<keyword evidence="1" id="KW-1133">Transmembrane helix</keyword>
<evidence type="ECO:0000313" key="2">
    <source>
        <dbReference type="EMBL" id="NYH97030.1"/>
    </source>
</evidence>
<accession>A0A7Y9XYY6</accession>
<dbReference type="AlphaFoldDB" id="A0A7Y9XYY6"/>
<dbReference type="Proteomes" id="UP000522081">
    <property type="component" value="Unassembled WGS sequence"/>
</dbReference>
<organism evidence="2 3">
    <name type="scientific">Novosphingobium marinum</name>
    <dbReference type="NCBI Taxonomy" id="1514948"/>
    <lineage>
        <taxon>Bacteria</taxon>
        <taxon>Pseudomonadati</taxon>
        <taxon>Pseudomonadota</taxon>
        <taxon>Alphaproteobacteria</taxon>
        <taxon>Sphingomonadales</taxon>
        <taxon>Sphingomonadaceae</taxon>
        <taxon>Novosphingobium</taxon>
    </lineage>
</organism>
<feature type="transmembrane region" description="Helical" evidence="1">
    <location>
        <begin position="121"/>
        <end position="142"/>
    </location>
</feature>